<reference evidence="2" key="1">
    <citation type="submission" date="2016-06" db="EMBL/GenBank/DDBJ databases">
        <authorList>
            <person name="Varghese N."/>
            <person name="Submissions Spin"/>
        </authorList>
    </citation>
    <scope>NUCLEOTIDE SEQUENCE [LARGE SCALE GENOMIC DNA]</scope>
    <source>
        <strain evidence="2">DSM 45794</strain>
    </source>
</reference>
<keyword evidence="2" id="KW-1185">Reference proteome</keyword>
<name>A0A1A9B461_9ACTN</name>
<organism evidence="1 2">
    <name type="scientific">Micromonospora sediminicola</name>
    <dbReference type="NCBI Taxonomy" id="946078"/>
    <lineage>
        <taxon>Bacteria</taxon>
        <taxon>Bacillati</taxon>
        <taxon>Actinomycetota</taxon>
        <taxon>Actinomycetes</taxon>
        <taxon>Micromonosporales</taxon>
        <taxon>Micromonosporaceae</taxon>
        <taxon>Micromonospora</taxon>
    </lineage>
</organism>
<dbReference type="EMBL" id="FLRH01000003">
    <property type="protein sequence ID" value="SBT63702.1"/>
    <property type="molecule type" value="Genomic_DNA"/>
</dbReference>
<gene>
    <name evidence="1" type="ORF">GA0070622_0660</name>
</gene>
<evidence type="ECO:0000313" key="1">
    <source>
        <dbReference type="EMBL" id="SBT63702.1"/>
    </source>
</evidence>
<sequence>MTTAPMPQDEPPVSLGRVRAEPLDRLSAADISPIVRRVMAAHLDQSRIPAAKFSSFI</sequence>
<protein>
    <submittedName>
        <fullName evidence="1">Uncharacterized protein</fullName>
    </submittedName>
</protein>
<dbReference type="Proteomes" id="UP000199558">
    <property type="component" value="Unassembled WGS sequence"/>
</dbReference>
<evidence type="ECO:0000313" key="2">
    <source>
        <dbReference type="Proteomes" id="UP000199558"/>
    </source>
</evidence>
<dbReference type="RefSeq" id="WP_176558965.1">
    <property type="nucleotide sequence ID" value="NZ_FLRH01000003.1"/>
</dbReference>
<dbReference type="STRING" id="946078.GA0070622_0660"/>
<proteinExistence type="predicted"/>
<dbReference type="AlphaFoldDB" id="A0A1A9B461"/>
<accession>A0A1A9B461</accession>